<dbReference type="EMBL" id="JAWDGP010007902">
    <property type="protein sequence ID" value="KAK3700866.1"/>
    <property type="molecule type" value="Genomic_DNA"/>
</dbReference>
<organism evidence="1 2">
    <name type="scientific">Elysia crispata</name>
    <name type="common">lettuce slug</name>
    <dbReference type="NCBI Taxonomy" id="231223"/>
    <lineage>
        <taxon>Eukaryota</taxon>
        <taxon>Metazoa</taxon>
        <taxon>Spiralia</taxon>
        <taxon>Lophotrochozoa</taxon>
        <taxon>Mollusca</taxon>
        <taxon>Gastropoda</taxon>
        <taxon>Heterobranchia</taxon>
        <taxon>Euthyneura</taxon>
        <taxon>Panpulmonata</taxon>
        <taxon>Sacoglossa</taxon>
        <taxon>Placobranchoidea</taxon>
        <taxon>Plakobranchidae</taxon>
        <taxon>Elysia</taxon>
    </lineage>
</organism>
<accession>A0AAE0XP09</accession>
<evidence type="ECO:0000313" key="2">
    <source>
        <dbReference type="Proteomes" id="UP001283361"/>
    </source>
</evidence>
<reference evidence="1" key="1">
    <citation type="journal article" date="2023" name="G3 (Bethesda)">
        <title>A reference genome for the long-term kleptoplast-retaining sea slug Elysia crispata morphotype clarki.</title>
        <authorList>
            <person name="Eastman K.E."/>
            <person name="Pendleton A.L."/>
            <person name="Shaikh M.A."/>
            <person name="Suttiyut T."/>
            <person name="Ogas R."/>
            <person name="Tomko P."/>
            <person name="Gavelis G."/>
            <person name="Widhalm J.R."/>
            <person name="Wisecaver J.H."/>
        </authorList>
    </citation>
    <scope>NUCLEOTIDE SEQUENCE</scope>
    <source>
        <strain evidence="1">ECLA1</strain>
    </source>
</reference>
<dbReference type="Proteomes" id="UP001283361">
    <property type="component" value="Unassembled WGS sequence"/>
</dbReference>
<gene>
    <name evidence="1" type="ORF">RRG08_011619</name>
</gene>
<evidence type="ECO:0000313" key="1">
    <source>
        <dbReference type="EMBL" id="KAK3700866.1"/>
    </source>
</evidence>
<proteinExistence type="predicted"/>
<keyword evidence="2" id="KW-1185">Reference proteome</keyword>
<name>A0AAE0XP09_9GAST</name>
<sequence length="195" mass="21766">MRGFNKPSIQGCRQPTRHGRLLGLAKNLRDGGSPPGQGNASSISKVSYLKDTYFGILYVFPVHNTDIDRWTWPIQTPRAGVLYPDLATQQKAIASGARIDSGSGAVRCGVCLYGGQHETVTLGSDLRVAASLELYNFSFLASAPKCISNNYKIRFFFYCENDIMSKKSQATFKLGLSRQNWRKPFFFWTRPSAPR</sequence>
<protein>
    <submittedName>
        <fullName evidence="1">Uncharacterized protein</fullName>
    </submittedName>
</protein>
<dbReference type="AlphaFoldDB" id="A0AAE0XP09"/>
<comment type="caution">
    <text evidence="1">The sequence shown here is derived from an EMBL/GenBank/DDBJ whole genome shotgun (WGS) entry which is preliminary data.</text>
</comment>